<keyword evidence="14" id="KW-0282">Flagellum</keyword>
<keyword evidence="12 13" id="KW-1006">Bacterial flagellum protein export</keyword>
<protein>
    <recommendedName>
        <fullName evidence="4 13">Flagellar biosynthetic protein FlhB</fullName>
    </recommendedName>
</protein>
<dbReference type="AlphaFoldDB" id="A0A9P1P838"/>
<evidence type="ECO:0000256" key="9">
    <source>
        <dbReference type="ARBA" id="ARBA00022927"/>
    </source>
</evidence>
<organism evidence="14 15">
    <name type="scientific">Paraclostridium sordellii</name>
    <name type="common">Clostridium sordellii</name>
    <dbReference type="NCBI Taxonomy" id="1505"/>
    <lineage>
        <taxon>Bacteria</taxon>
        <taxon>Bacillati</taxon>
        <taxon>Bacillota</taxon>
        <taxon>Clostridia</taxon>
        <taxon>Peptostreptococcales</taxon>
        <taxon>Peptostreptococcaceae</taxon>
        <taxon>Paraclostridium</taxon>
    </lineage>
</organism>
<dbReference type="GO" id="GO:0009306">
    <property type="term" value="P:protein secretion"/>
    <property type="evidence" value="ECO:0007669"/>
    <property type="project" value="InterPro"/>
</dbReference>
<feature type="transmembrane region" description="Helical" evidence="13">
    <location>
        <begin position="153"/>
        <end position="180"/>
    </location>
</feature>
<feature type="transmembrane region" description="Helical" evidence="13">
    <location>
        <begin position="446"/>
        <end position="464"/>
    </location>
</feature>
<evidence type="ECO:0000256" key="2">
    <source>
        <dbReference type="ARBA" id="ARBA00009772"/>
    </source>
</evidence>
<comment type="similarity">
    <text evidence="2">Belongs to the FliR/MopE/SpaR family.</text>
</comment>
<keyword evidence="5 13" id="KW-0813">Transport</keyword>
<dbReference type="NCBIfam" id="NF009411">
    <property type="entry name" value="PRK12772.1"/>
    <property type="match status" value="1"/>
</dbReference>
<dbReference type="Pfam" id="PF01311">
    <property type="entry name" value="Bac_export_1"/>
    <property type="match status" value="1"/>
</dbReference>
<evidence type="ECO:0000256" key="6">
    <source>
        <dbReference type="ARBA" id="ARBA00022475"/>
    </source>
</evidence>
<comment type="subcellular location">
    <subcellularLocation>
        <location evidence="1">Cell membrane</location>
        <topology evidence="1">Multi-pass membrane protein</topology>
    </subcellularLocation>
</comment>
<keyword evidence="8 13" id="KW-1005">Bacterial flagellum biogenesis</keyword>
<evidence type="ECO:0000256" key="8">
    <source>
        <dbReference type="ARBA" id="ARBA00022795"/>
    </source>
</evidence>
<dbReference type="RefSeq" id="WP_055328208.1">
    <property type="nucleotide sequence ID" value="NZ_BDJI01000002.1"/>
</dbReference>
<evidence type="ECO:0000256" key="12">
    <source>
        <dbReference type="ARBA" id="ARBA00023225"/>
    </source>
</evidence>
<dbReference type="GO" id="GO:0005886">
    <property type="term" value="C:plasma membrane"/>
    <property type="evidence" value="ECO:0007669"/>
    <property type="project" value="UniProtKB-SubCell"/>
</dbReference>
<dbReference type="SUPFAM" id="SSF160544">
    <property type="entry name" value="EscU C-terminal domain-like"/>
    <property type="match status" value="1"/>
</dbReference>
<dbReference type="InterPro" id="IPR029025">
    <property type="entry name" value="T3SS_substrate_exporter_C"/>
</dbReference>
<dbReference type="PRINTS" id="PR00950">
    <property type="entry name" value="TYPE3IMSPROT"/>
</dbReference>
<keyword evidence="7 13" id="KW-0812">Transmembrane</keyword>
<dbReference type="Gene3D" id="3.40.1690.10">
    <property type="entry name" value="secretion proteins EscU"/>
    <property type="match status" value="1"/>
</dbReference>
<feature type="transmembrane region" description="Helical" evidence="13">
    <location>
        <begin position="286"/>
        <end position="310"/>
    </location>
</feature>
<feature type="transmembrane region" description="Helical" evidence="13">
    <location>
        <begin position="59"/>
        <end position="80"/>
    </location>
</feature>
<evidence type="ECO:0000313" key="15">
    <source>
        <dbReference type="Proteomes" id="UP000049685"/>
    </source>
</evidence>
<dbReference type="Proteomes" id="UP000049685">
    <property type="component" value="Unassembled WGS sequence"/>
</dbReference>
<feature type="transmembrane region" description="Helical" evidence="13">
    <location>
        <begin position="330"/>
        <end position="359"/>
    </location>
</feature>
<evidence type="ECO:0000256" key="3">
    <source>
        <dbReference type="ARBA" id="ARBA00010690"/>
    </source>
</evidence>
<keyword evidence="14" id="KW-0969">Cilium</keyword>
<dbReference type="InterPro" id="IPR006136">
    <property type="entry name" value="FlhB"/>
</dbReference>
<evidence type="ECO:0000256" key="5">
    <source>
        <dbReference type="ARBA" id="ARBA00022448"/>
    </source>
</evidence>
<dbReference type="GO" id="GO:0044780">
    <property type="term" value="P:bacterial-type flagellum assembly"/>
    <property type="evidence" value="ECO:0007669"/>
    <property type="project" value="InterPro"/>
</dbReference>
<evidence type="ECO:0000256" key="7">
    <source>
        <dbReference type="ARBA" id="ARBA00022692"/>
    </source>
</evidence>
<dbReference type="GO" id="GO:0006605">
    <property type="term" value="P:protein targeting"/>
    <property type="evidence" value="ECO:0007669"/>
    <property type="project" value="InterPro"/>
</dbReference>
<sequence length="610" mass="68408">MIFVFIRLIAFFSCLSVIFPSGTPNVFKVTFTLFISVIISCTVNVHVEVSSTYDLINIAVMETITGLVLGYITSICINSLKIAGSLIDQQLGLSMVNIYDPNSKDNTTLIENMVYWIGIMVFFTMNGHHKLITGISQSFKLVKIGSPILTNNYGYIVNVFIQCFIIGFKIAVPIILALIITDFIMGLISRSVPQLNVMIIGMPLKILVGIMFFVISLPFILNELHNLLVHMTDILNGTFMSGHSSYFTAMAPLGAMLSTDDKTEEPSSKKIKDARKSGNVAKSKEVVTTLTLLGVLMIIYSMSDFVILQLKESIVRYLNIGFTNEFSMKIVGNLLMMLLAGFMKIIIPIGMIIIVFSAIGNVMQSGFLMTTDPLKPKLSKLNPINGFKNMFSMKSLGNLIKSIILVAILFKVGYSFMSKNFMGILKTGDIYLPYLMSTIITLVKELIQSILLALFVISVLDFAYQKYMYKKDLKMTKQEVKEEYKQMEGNPEIKGKIKQKQREMASRRMMEAVPSASVIVTNPTHISIAIKYEKGKDQAPIVVAKGADIVAFKIREIAKEHDIPIIENKPLARLMYKEVEIEEEVPEKVYQEVAEVLVAVYKIKNRYKKI</sequence>
<feature type="transmembrane region" description="Helical" evidence="13">
    <location>
        <begin position="113"/>
        <end position="132"/>
    </location>
</feature>
<evidence type="ECO:0000256" key="10">
    <source>
        <dbReference type="ARBA" id="ARBA00022989"/>
    </source>
</evidence>
<comment type="function">
    <text evidence="13">Required for formation of the rod structure in the basal body of the flagellar apparatus. Together with FliI and FliH, may constitute the export apparatus of flagellin.</text>
</comment>
<feature type="transmembrane region" description="Helical" evidence="13">
    <location>
        <begin position="26"/>
        <end position="47"/>
    </location>
</feature>
<evidence type="ECO:0000256" key="11">
    <source>
        <dbReference type="ARBA" id="ARBA00023136"/>
    </source>
</evidence>
<dbReference type="PANTHER" id="PTHR30531">
    <property type="entry name" value="FLAGELLAR BIOSYNTHETIC PROTEIN FLHB"/>
    <property type="match status" value="1"/>
</dbReference>
<dbReference type="Pfam" id="PF01312">
    <property type="entry name" value="Bac_export_2"/>
    <property type="match status" value="1"/>
</dbReference>
<comment type="caution">
    <text evidence="14">The sequence shown here is derived from an EMBL/GenBank/DDBJ whole genome shotgun (WGS) entry which is preliminary data.</text>
</comment>
<name>A0A9P1P838_PARSO</name>
<keyword evidence="14" id="KW-0966">Cell projection</keyword>
<dbReference type="PANTHER" id="PTHR30531:SF12">
    <property type="entry name" value="FLAGELLAR BIOSYNTHETIC PROTEIN FLHB"/>
    <property type="match status" value="1"/>
</dbReference>
<evidence type="ECO:0000256" key="1">
    <source>
        <dbReference type="ARBA" id="ARBA00004651"/>
    </source>
</evidence>
<keyword evidence="10 13" id="KW-1133">Transmembrane helix</keyword>
<evidence type="ECO:0000256" key="4">
    <source>
        <dbReference type="ARBA" id="ARBA00021622"/>
    </source>
</evidence>
<dbReference type="Gene3D" id="6.10.250.2080">
    <property type="match status" value="1"/>
</dbReference>
<dbReference type="InterPro" id="IPR002010">
    <property type="entry name" value="T3SS_IM_R"/>
</dbReference>
<comment type="similarity">
    <text evidence="3 13">Belongs to the type III secretion exporter family.</text>
</comment>
<comment type="caution">
    <text evidence="13">Lacks conserved residue(s) required for the propagation of feature annotation.</text>
</comment>
<dbReference type="EMBL" id="CDNY01000024">
    <property type="protein sequence ID" value="CEN31604.1"/>
    <property type="molecule type" value="Genomic_DNA"/>
</dbReference>
<reference evidence="15" key="1">
    <citation type="submission" date="2015-01" db="EMBL/GenBank/DDBJ databases">
        <authorList>
            <person name="Aslett A.Martin."/>
            <person name="De Silva Nishadi"/>
        </authorList>
    </citation>
    <scope>NUCLEOTIDE SEQUENCE [LARGE SCALE GENOMIC DNA]</scope>
    <source>
        <strain evidence="15">UMC4404</strain>
    </source>
</reference>
<evidence type="ECO:0000313" key="14">
    <source>
        <dbReference type="EMBL" id="CEN31604.1"/>
    </source>
</evidence>
<proteinExistence type="inferred from homology"/>
<dbReference type="FunFam" id="3.40.1690.10:FF:000001">
    <property type="entry name" value="Flagellar biosynthetic protein FlhB"/>
    <property type="match status" value="1"/>
</dbReference>
<feature type="transmembrane region" description="Helical" evidence="13">
    <location>
        <begin position="398"/>
        <end position="417"/>
    </location>
</feature>
<evidence type="ECO:0000256" key="13">
    <source>
        <dbReference type="RuleBase" id="RU364091"/>
    </source>
</evidence>
<keyword evidence="9 13" id="KW-0653">Protein transport</keyword>
<dbReference type="NCBIfam" id="TIGR00328">
    <property type="entry name" value="flhB"/>
    <property type="match status" value="1"/>
</dbReference>
<feature type="transmembrane region" description="Helical" evidence="13">
    <location>
        <begin position="200"/>
        <end position="221"/>
    </location>
</feature>
<keyword evidence="6 13" id="KW-1003">Cell membrane</keyword>
<dbReference type="InterPro" id="IPR006135">
    <property type="entry name" value="T3SS_substrate_exporter"/>
</dbReference>
<accession>A0A9P1P838</accession>
<gene>
    <name evidence="13 14" type="primary">flhB</name>
    <name evidence="14" type="ORF">UMC4404_21871</name>
</gene>
<keyword evidence="11 13" id="KW-0472">Membrane</keyword>